<dbReference type="KEGG" id="vg:5659155"/>
<accession>A7IXZ2</accession>
<dbReference type="OrthoDB" id="38335at10239"/>
<sequence length="91" mass="9910">MSLPIGGAPLTIFPPPSDMNRNKICDVADVNRTMYAVPYAPPPIFFAPNNTGLNIVPDCLTRSFEAARASSMGMFARGFARRLLDMRCDSA</sequence>
<reference evidence="1 2" key="1">
    <citation type="journal article" date="2007" name="Virology">
        <title>Sequence and annotation of the 369-kb NY-2A and the 345-kb AR158 viruses that infect Chlorella NC64A.</title>
        <authorList>
            <person name="Fitzgerald L.A."/>
            <person name="Graves M.V."/>
            <person name="Li X."/>
            <person name="Feldblyum T."/>
            <person name="Nierman W.C."/>
            <person name="Van Etten J.L."/>
        </authorList>
    </citation>
    <scope>NUCLEOTIDE SEQUENCE [LARGE SCALE GENOMIC DNA]</scope>
    <source>
        <strain evidence="1 2">NY-2A</strain>
    </source>
</reference>
<protein>
    <submittedName>
        <fullName evidence="1">Uncharacterized protein b817R</fullName>
    </submittedName>
</protein>
<dbReference type="GeneID" id="5659155"/>
<gene>
    <name evidence="1" type="primary">b817R</name>
    <name evidence="1" type="ORF">NY2A_b817R</name>
</gene>
<name>A7IXZ2_PBCVN</name>
<evidence type="ECO:0000313" key="1">
    <source>
        <dbReference type="EMBL" id="ABT15216.1"/>
    </source>
</evidence>
<organismHost>
    <name type="scientific">Chlorella</name>
    <dbReference type="NCBI Taxonomy" id="3071"/>
</organismHost>
<dbReference type="RefSeq" id="YP_001498013.1">
    <property type="nucleotide sequence ID" value="NC_009898.1"/>
</dbReference>
<evidence type="ECO:0000313" key="2">
    <source>
        <dbReference type="Proteomes" id="UP000202419"/>
    </source>
</evidence>
<proteinExistence type="predicted"/>
<keyword evidence="2" id="KW-1185">Reference proteome</keyword>
<dbReference type="EMBL" id="DQ491002">
    <property type="protein sequence ID" value="ABT15216.1"/>
    <property type="molecule type" value="Genomic_DNA"/>
</dbReference>
<dbReference type="Proteomes" id="UP000202419">
    <property type="component" value="Segment"/>
</dbReference>
<organism evidence="1 2">
    <name type="scientific">Paramecium bursaria Chlorella virus NY2A</name>
    <name type="common">PBCV-NY2A</name>
    <dbReference type="NCBI Taxonomy" id="46021"/>
    <lineage>
        <taxon>Viruses</taxon>
        <taxon>Varidnaviria</taxon>
        <taxon>Bamfordvirae</taxon>
        <taxon>Nucleocytoviricota</taxon>
        <taxon>Megaviricetes</taxon>
        <taxon>Algavirales</taxon>
        <taxon>Phycodnaviridae</taxon>
        <taxon>Chlorovirus</taxon>
        <taxon>Chlorovirus americanus</taxon>
    </lineage>
</organism>